<dbReference type="GO" id="GO:0006508">
    <property type="term" value="P:proteolysis"/>
    <property type="evidence" value="ECO:0007669"/>
    <property type="project" value="UniProtKB-KW"/>
</dbReference>
<dbReference type="InterPro" id="IPR007963">
    <property type="entry name" value="Peptidase_M61_catalytic"/>
</dbReference>
<organism evidence="4 6">
    <name type="scientific">Chitinophaga sancti</name>
    <dbReference type="NCBI Taxonomy" id="1004"/>
    <lineage>
        <taxon>Bacteria</taxon>
        <taxon>Pseudomonadati</taxon>
        <taxon>Bacteroidota</taxon>
        <taxon>Chitinophagia</taxon>
        <taxon>Chitinophagales</taxon>
        <taxon>Chitinophagaceae</taxon>
        <taxon>Chitinophaga</taxon>
    </lineage>
</organism>
<dbReference type="Gene3D" id="2.60.40.3650">
    <property type="match status" value="1"/>
</dbReference>
<evidence type="ECO:0000256" key="1">
    <source>
        <dbReference type="SAM" id="SignalP"/>
    </source>
</evidence>
<dbReference type="EMBL" id="FPIZ01000010">
    <property type="protein sequence ID" value="SFW67627.1"/>
    <property type="molecule type" value="Genomic_DNA"/>
</dbReference>
<dbReference type="SUPFAM" id="SSF55486">
    <property type="entry name" value="Metalloproteases ('zincins'), catalytic domain"/>
    <property type="match status" value="1"/>
</dbReference>
<dbReference type="Proteomes" id="UP000183788">
    <property type="component" value="Unassembled WGS sequence"/>
</dbReference>
<evidence type="ECO:0000313" key="6">
    <source>
        <dbReference type="Proteomes" id="UP000183788"/>
    </source>
</evidence>
<gene>
    <name evidence="4" type="ORF">SAMN05661012_03457</name>
    <name evidence="5" type="ORF">SR876_01660</name>
</gene>
<dbReference type="Proteomes" id="UP001326715">
    <property type="component" value="Chromosome"/>
</dbReference>
<feature type="signal peptide" evidence="1">
    <location>
        <begin position="1"/>
        <end position="19"/>
    </location>
</feature>
<dbReference type="Pfam" id="PF05299">
    <property type="entry name" value="Peptidase_M61"/>
    <property type="match status" value="1"/>
</dbReference>
<proteinExistence type="predicted"/>
<dbReference type="RefSeq" id="WP_177318621.1">
    <property type="nucleotide sequence ID" value="NZ_CP139972.1"/>
</dbReference>
<keyword evidence="1" id="KW-0732">Signal</keyword>
<accession>A0A1K1R721</accession>
<name>A0A1K1R721_9BACT</name>
<dbReference type="InterPro" id="IPR040756">
    <property type="entry name" value="Peptidase_M61_N"/>
</dbReference>
<keyword evidence="4" id="KW-0378">Hydrolase</keyword>
<evidence type="ECO:0000313" key="5">
    <source>
        <dbReference type="EMBL" id="WQG90187.1"/>
    </source>
</evidence>
<feature type="domain" description="Peptidase M61 N-terminal" evidence="3">
    <location>
        <begin position="70"/>
        <end position="153"/>
    </location>
</feature>
<reference evidence="4 6" key="1">
    <citation type="submission" date="2016-11" db="EMBL/GenBank/DDBJ databases">
        <authorList>
            <person name="Jaros S."/>
            <person name="Januszkiewicz K."/>
            <person name="Wedrychowicz H."/>
        </authorList>
    </citation>
    <scope>NUCLEOTIDE SEQUENCE [LARGE SCALE GENOMIC DNA]</scope>
    <source>
        <strain evidence="4 6">DSM 784</strain>
    </source>
</reference>
<feature type="domain" description="Peptidase M61 catalytic" evidence="2">
    <location>
        <begin position="243"/>
        <end position="352"/>
    </location>
</feature>
<keyword evidence="4" id="KW-0482">Metalloprotease</keyword>
<evidence type="ECO:0000313" key="4">
    <source>
        <dbReference type="EMBL" id="SFW67627.1"/>
    </source>
</evidence>
<dbReference type="Gene3D" id="1.10.390.10">
    <property type="entry name" value="Neutral Protease Domain 2"/>
    <property type="match status" value="1"/>
</dbReference>
<protein>
    <submittedName>
        <fullName evidence="5">M61 family metallopeptidase</fullName>
    </submittedName>
    <submittedName>
        <fullName evidence="4">Predicted metalloprotease, contains C-terminal PDZ domain</fullName>
    </submittedName>
</protein>
<reference evidence="5 7" key="2">
    <citation type="submission" date="2023-11" db="EMBL/GenBank/DDBJ databases">
        <title>MicrobeMod: A computational toolkit for identifying prokaryotic methylation and restriction-modification with nanopore sequencing.</title>
        <authorList>
            <person name="Crits-Christoph A."/>
            <person name="Kang S.C."/>
            <person name="Lee H."/>
            <person name="Ostrov N."/>
        </authorList>
    </citation>
    <scope>NUCLEOTIDE SEQUENCE [LARGE SCALE GENOMIC DNA]</scope>
    <source>
        <strain evidence="5 7">ATCC 23090</strain>
    </source>
</reference>
<dbReference type="EMBL" id="CP140154">
    <property type="protein sequence ID" value="WQG90187.1"/>
    <property type="molecule type" value="Genomic_DNA"/>
</dbReference>
<dbReference type="Pfam" id="PF17899">
    <property type="entry name" value="Peptidase_M61_N"/>
    <property type="match status" value="1"/>
</dbReference>
<dbReference type="AlphaFoldDB" id="A0A1K1R721"/>
<dbReference type="InterPro" id="IPR027268">
    <property type="entry name" value="Peptidase_M4/M1_CTD_sf"/>
</dbReference>
<keyword evidence="4" id="KW-0645">Protease</keyword>
<evidence type="ECO:0000259" key="3">
    <source>
        <dbReference type="Pfam" id="PF17899"/>
    </source>
</evidence>
<dbReference type="GO" id="GO:0008237">
    <property type="term" value="F:metallopeptidase activity"/>
    <property type="evidence" value="ECO:0007669"/>
    <property type="project" value="UniProtKB-KW"/>
</dbReference>
<keyword evidence="7" id="KW-1185">Reference proteome</keyword>
<dbReference type="STRING" id="1004.SAMN05661012_03457"/>
<evidence type="ECO:0000259" key="2">
    <source>
        <dbReference type="Pfam" id="PF05299"/>
    </source>
</evidence>
<feature type="chain" id="PRO_5012227782" evidence="1">
    <location>
        <begin position="20"/>
        <end position="457"/>
    </location>
</feature>
<sequence length="457" mass="52243">MIKTFATVIACFIANCSIAQSLQYTITLLPGRVHVAIANTNAQVFKMPRWTPGYYQFISFPEKVSNFKAGKNTIEYDVKADSDFVAAAYADNERALLNLTGICMHPENIKQAVQLKVITPEGWSVATGMDKKGAYFTAPDFDILYDSPLLCGRLDSLPTFTVKGIPHYFVGLGFADFDRQAFINDLQKIVSTAASIIGDIPYTHYTFLDYGKGQGGIEHLNSTTINFTGQGMDKQETKLRNYSFLAHEYFHHYNVKRIRPIELGPFDYEHGNKTKMLWVAEGLTVYYEYIIVHHAGLSTAQECLQQFRSSLMAYETKTGKLHQSLTESSWATWEEGPFGGDGISYYDKGPLIALLLDLQIRQATKNRKSLDDVMRGIYKKYYQQLQRGYTETEFRQMCEQIAGMQLTELFQYVSTTKEVDYNKYLAYAGLRLEPETYEFTRLEHYDTMQEKIYNSIF</sequence>
<evidence type="ECO:0000313" key="7">
    <source>
        <dbReference type="Proteomes" id="UP001326715"/>
    </source>
</evidence>